<dbReference type="Pfam" id="PF00072">
    <property type="entry name" value="Response_reg"/>
    <property type="match status" value="1"/>
</dbReference>
<dbReference type="SMART" id="SM00448">
    <property type="entry name" value="REC"/>
    <property type="match status" value="1"/>
</dbReference>
<dbReference type="Proteomes" id="UP000193200">
    <property type="component" value="Unassembled WGS sequence"/>
</dbReference>
<sequence>MQSYDLSRFSVLVVEDNKYITSLLVMCMRVLGVGTVKMATDGGQAIELLKLMKTDPVRAGMQNVDLVLSNWQMAPVDGLMFLRWIRRHKESPNRFVPFVMITGYADPEHVAAARDLGVTDMLAKPFSINSVADKLVTLIERPRQFIHTADYFGPDRRRRALPHAGEDRRKLDDKSPTVEVVYE</sequence>
<dbReference type="AlphaFoldDB" id="A0A1Y5SJ25"/>
<evidence type="ECO:0000313" key="5">
    <source>
        <dbReference type="Proteomes" id="UP000193200"/>
    </source>
</evidence>
<dbReference type="InterPro" id="IPR011006">
    <property type="entry name" value="CheY-like_superfamily"/>
</dbReference>
<evidence type="ECO:0000256" key="1">
    <source>
        <dbReference type="PROSITE-ProRule" id="PRU00169"/>
    </source>
</evidence>
<evidence type="ECO:0000313" key="4">
    <source>
        <dbReference type="EMBL" id="SLN38780.1"/>
    </source>
</evidence>
<dbReference type="Gene3D" id="3.40.50.2300">
    <property type="match status" value="1"/>
</dbReference>
<feature type="domain" description="Response regulatory" evidence="3">
    <location>
        <begin position="10"/>
        <end position="139"/>
    </location>
</feature>
<proteinExistence type="predicted"/>
<accession>A0A1Y5SJ25</accession>
<comment type="caution">
    <text evidence="1">Lacks conserved residue(s) required for the propagation of feature annotation.</text>
</comment>
<feature type="compositionally biased region" description="Basic and acidic residues" evidence="2">
    <location>
        <begin position="164"/>
        <end position="176"/>
    </location>
</feature>
<dbReference type="InterPro" id="IPR001789">
    <property type="entry name" value="Sig_transdc_resp-reg_receiver"/>
</dbReference>
<protein>
    <submittedName>
        <fullName evidence="4">Chemotaxis protein CheY</fullName>
    </submittedName>
</protein>
<evidence type="ECO:0000256" key="2">
    <source>
        <dbReference type="SAM" id="MobiDB-lite"/>
    </source>
</evidence>
<organism evidence="4 5">
    <name type="scientific">Oceanibacterium hippocampi</name>
    <dbReference type="NCBI Taxonomy" id="745714"/>
    <lineage>
        <taxon>Bacteria</taxon>
        <taxon>Pseudomonadati</taxon>
        <taxon>Pseudomonadota</taxon>
        <taxon>Alphaproteobacteria</taxon>
        <taxon>Sneathiellales</taxon>
        <taxon>Sneathiellaceae</taxon>
        <taxon>Oceanibacterium</taxon>
    </lineage>
</organism>
<evidence type="ECO:0000259" key="3">
    <source>
        <dbReference type="PROSITE" id="PS50110"/>
    </source>
</evidence>
<dbReference type="PANTHER" id="PTHR43228:SF1">
    <property type="entry name" value="TWO-COMPONENT RESPONSE REGULATOR ARR22"/>
    <property type="match status" value="1"/>
</dbReference>
<dbReference type="EMBL" id="FWFR01000001">
    <property type="protein sequence ID" value="SLN38780.1"/>
    <property type="molecule type" value="Genomic_DNA"/>
</dbReference>
<gene>
    <name evidence="4" type="primary">cheY_1</name>
    <name evidence="4" type="ORF">OCH7691_01611</name>
</gene>
<keyword evidence="5" id="KW-1185">Reference proteome</keyword>
<name>A0A1Y5SJ25_9PROT</name>
<dbReference type="RefSeq" id="WP_085882812.1">
    <property type="nucleotide sequence ID" value="NZ_FWFR01000001.1"/>
</dbReference>
<dbReference type="OrthoDB" id="9786548at2"/>
<dbReference type="InterPro" id="IPR052048">
    <property type="entry name" value="ST_Response_Regulator"/>
</dbReference>
<dbReference type="SUPFAM" id="SSF52172">
    <property type="entry name" value="CheY-like"/>
    <property type="match status" value="1"/>
</dbReference>
<dbReference type="PROSITE" id="PS50110">
    <property type="entry name" value="RESPONSE_REGULATORY"/>
    <property type="match status" value="1"/>
</dbReference>
<dbReference type="GO" id="GO:0000160">
    <property type="term" value="P:phosphorelay signal transduction system"/>
    <property type="evidence" value="ECO:0007669"/>
    <property type="project" value="InterPro"/>
</dbReference>
<dbReference type="PANTHER" id="PTHR43228">
    <property type="entry name" value="TWO-COMPONENT RESPONSE REGULATOR"/>
    <property type="match status" value="1"/>
</dbReference>
<reference evidence="4 5" key="1">
    <citation type="submission" date="2017-03" db="EMBL/GenBank/DDBJ databases">
        <authorList>
            <person name="Afonso C.L."/>
            <person name="Miller P.J."/>
            <person name="Scott M.A."/>
            <person name="Spackman E."/>
            <person name="Goraichik I."/>
            <person name="Dimitrov K.M."/>
            <person name="Suarez D.L."/>
            <person name="Swayne D.E."/>
        </authorList>
    </citation>
    <scope>NUCLEOTIDE SEQUENCE [LARGE SCALE GENOMIC DNA]</scope>
    <source>
        <strain evidence="4 5">CECT 7691</strain>
    </source>
</reference>
<dbReference type="InParanoid" id="A0A1Y5SJ25"/>
<feature type="region of interest" description="Disordered" evidence="2">
    <location>
        <begin position="157"/>
        <end position="183"/>
    </location>
</feature>